<feature type="non-terminal residue" evidence="1">
    <location>
        <position position="69"/>
    </location>
</feature>
<name>A0A6S7LT99_PARCT</name>
<protein>
    <submittedName>
        <fullName evidence="1">Uncharacterized protein</fullName>
    </submittedName>
</protein>
<evidence type="ECO:0000313" key="2">
    <source>
        <dbReference type="Proteomes" id="UP001152795"/>
    </source>
</evidence>
<keyword evidence="2" id="KW-1185">Reference proteome</keyword>
<proteinExistence type="predicted"/>
<comment type="caution">
    <text evidence="1">The sequence shown here is derived from an EMBL/GenBank/DDBJ whole genome shotgun (WGS) entry which is preliminary data.</text>
</comment>
<gene>
    <name evidence="1" type="ORF">PACLA_8A063875</name>
</gene>
<evidence type="ECO:0000313" key="1">
    <source>
        <dbReference type="EMBL" id="CAB4043223.1"/>
    </source>
</evidence>
<dbReference type="AlphaFoldDB" id="A0A6S7LT99"/>
<reference evidence="1" key="1">
    <citation type="submission" date="2020-04" db="EMBL/GenBank/DDBJ databases">
        <authorList>
            <person name="Alioto T."/>
            <person name="Alioto T."/>
            <person name="Gomez Garrido J."/>
        </authorList>
    </citation>
    <scope>NUCLEOTIDE SEQUENCE</scope>
    <source>
        <strain evidence="1">A484AB</strain>
    </source>
</reference>
<sequence>MVLPAVPSSVFATMFNPQRFPPQQALGPSVASSVGDTTLPSVSQWPPFPKALVPQLATVPAGQGTNFFP</sequence>
<organism evidence="1 2">
    <name type="scientific">Paramuricea clavata</name>
    <name type="common">Red gorgonian</name>
    <name type="synonym">Violescent sea-whip</name>
    <dbReference type="NCBI Taxonomy" id="317549"/>
    <lineage>
        <taxon>Eukaryota</taxon>
        <taxon>Metazoa</taxon>
        <taxon>Cnidaria</taxon>
        <taxon>Anthozoa</taxon>
        <taxon>Octocorallia</taxon>
        <taxon>Malacalcyonacea</taxon>
        <taxon>Plexauridae</taxon>
        <taxon>Paramuricea</taxon>
    </lineage>
</organism>
<dbReference type="Proteomes" id="UP001152795">
    <property type="component" value="Unassembled WGS sequence"/>
</dbReference>
<dbReference type="EMBL" id="CACRXK020031799">
    <property type="protein sequence ID" value="CAB4043223.1"/>
    <property type="molecule type" value="Genomic_DNA"/>
</dbReference>
<accession>A0A6S7LT99</accession>